<dbReference type="OrthoDB" id="8019715at2"/>
<dbReference type="Proteomes" id="UP000436483">
    <property type="component" value="Unassembled WGS sequence"/>
</dbReference>
<dbReference type="PROSITE" id="PS51257">
    <property type="entry name" value="PROKAR_LIPOPROTEIN"/>
    <property type="match status" value="1"/>
</dbReference>
<dbReference type="AlphaFoldDB" id="A0A7X3MXC7"/>
<evidence type="ECO:0000313" key="1">
    <source>
        <dbReference type="EMBL" id="MXQ14745.1"/>
    </source>
</evidence>
<proteinExistence type="predicted"/>
<reference evidence="1 2" key="2">
    <citation type="submission" date="2020-01" db="EMBL/GenBank/DDBJ databases">
        <title>Microvirga sp. nov., an arsenate reduction bacterium isolated from Tibet hotspring sediments.</title>
        <authorList>
            <person name="Xian W.-D."/>
            <person name="Li W.-J."/>
        </authorList>
    </citation>
    <scope>NUCLEOTIDE SEQUENCE [LARGE SCALE GENOMIC DNA]</scope>
    <source>
        <strain evidence="1 2">KCTC 23863</strain>
    </source>
</reference>
<gene>
    <name evidence="1" type="ORF">GR328_25510</name>
</gene>
<comment type="caution">
    <text evidence="1">The sequence shown here is derived from an EMBL/GenBank/DDBJ whole genome shotgun (WGS) entry which is preliminary data.</text>
</comment>
<sequence>MSFRPPLRLPLLVLALGLTSCGYIPRPVAGVPPGAPWQALPLRKWLAENRAEPIALSFCVPPECSPGLAVSVIRLTGEDARITQAVLEDPERLARGLRSPAGRDKPVRTTVSVERLKDVSYPGFAISLAPENGQKTPAFGAALGRRSGDDLEVVLVIGDSAEAVRRTARRVAAREFGS</sequence>
<protein>
    <submittedName>
        <fullName evidence="1">Uncharacterized protein</fullName>
    </submittedName>
</protein>
<organism evidence="1 2">
    <name type="scientific">Microvirga makkahensis</name>
    <dbReference type="NCBI Taxonomy" id="1128670"/>
    <lineage>
        <taxon>Bacteria</taxon>
        <taxon>Pseudomonadati</taxon>
        <taxon>Pseudomonadota</taxon>
        <taxon>Alphaproteobacteria</taxon>
        <taxon>Hyphomicrobiales</taxon>
        <taxon>Methylobacteriaceae</taxon>
        <taxon>Microvirga</taxon>
    </lineage>
</organism>
<name>A0A7X3MXC7_9HYPH</name>
<reference evidence="1 2" key="1">
    <citation type="submission" date="2019-12" db="EMBL/GenBank/DDBJ databases">
        <authorList>
            <person name="Yuan C.-G."/>
        </authorList>
    </citation>
    <scope>NUCLEOTIDE SEQUENCE [LARGE SCALE GENOMIC DNA]</scope>
    <source>
        <strain evidence="1 2">KCTC 23863</strain>
    </source>
</reference>
<evidence type="ECO:0000313" key="2">
    <source>
        <dbReference type="Proteomes" id="UP000436483"/>
    </source>
</evidence>
<dbReference type="EMBL" id="WURB01000045">
    <property type="protein sequence ID" value="MXQ14745.1"/>
    <property type="molecule type" value="Genomic_DNA"/>
</dbReference>
<accession>A0A7X3MXC7</accession>
<dbReference type="RefSeq" id="WP_160888459.1">
    <property type="nucleotide sequence ID" value="NZ_WURB01000045.1"/>
</dbReference>
<keyword evidence="2" id="KW-1185">Reference proteome</keyword>